<dbReference type="InterPro" id="IPR039318">
    <property type="entry name" value="POMK"/>
</dbReference>
<keyword evidence="5" id="KW-0067">ATP-binding</keyword>
<keyword evidence="3" id="KW-0547">Nucleotide-binding</keyword>
<keyword evidence="1" id="KW-0808">Transferase</keyword>
<dbReference type="PANTHER" id="PTHR22618">
    <property type="entry name" value="PROTEIN O-MANNOSE KINASE"/>
    <property type="match status" value="1"/>
</dbReference>
<gene>
    <name evidence="9" type="ORF">FD755_007585</name>
</gene>
<comment type="caution">
    <text evidence="9">The sequence shown here is derived from an EMBL/GenBank/DDBJ whole genome shotgun (WGS) entry which is preliminary data.</text>
</comment>
<accession>A0A5J5MKG6</accession>
<dbReference type="EMBL" id="VCEB01000003">
    <property type="protein sequence ID" value="KAB0379801.1"/>
    <property type="molecule type" value="Genomic_DNA"/>
</dbReference>
<dbReference type="Gene3D" id="1.10.510.10">
    <property type="entry name" value="Transferase(Phosphotransferase) domain 1"/>
    <property type="match status" value="2"/>
</dbReference>
<dbReference type="GO" id="GO:0005524">
    <property type="term" value="F:ATP binding"/>
    <property type="evidence" value="ECO:0007669"/>
    <property type="project" value="UniProtKB-KW"/>
</dbReference>
<evidence type="ECO:0000313" key="9">
    <source>
        <dbReference type="EMBL" id="KAB0379801.1"/>
    </source>
</evidence>
<evidence type="ECO:0000256" key="7">
    <source>
        <dbReference type="ARBA" id="ARBA00023136"/>
    </source>
</evidence>
<dbReference type="GO" id="GO:0016773">
    <property type="term" value="F:phosphotransferase activity, alcohol group as acceptor"/>
    <property type="evidence" value="ECO:0007669"/>
    <property type="project" value="TreeGrafter"/>
</dbReference>
<dbReference type="PANTHER" id="PTHR22618:SF2">
    <property type="entry name" value="PROTEIN O-MANNOSE KINASE"/>
    <property type="match status" value="1"/>
</dbReference>
<evidence type="ECO:0000256" key="1">
    <source>
        <dbReference type="ARBA" id="ARBA00022679"/>
    </source>
</evidence>
<evidence type="ECO:0000313" key="10">
    <source>
        <dbReference type="Proteomes" id="UP000326062"/>
    </source>
</evidence>
<keyword evidence="2" id="KW-0812">Transmembrane</keyword>
<reference evidence="9 10" key="1">
    <citation type="submission" date="2019-06" db="EMBL/GenBank/DDBJ databases">
        <title>Discovery of a novel chromosome fission-fusion reversal in muntjac.</title>
        <authorList>
            <person name="Mudd A.B."/>
            <person name="Bredeson J.V."/>
            <person name="Baum R."/>
            <person name="Hockemeyer D."/>
            <person name="Rokhsar D.S."/>
        </authorList>
    </citation>
    <scope>NUCLEOTIDE SEQUENCE [LARGE SCALE GENOMIC DNA]</scope>
    <source>
        <strain evidence="9">UCam_UCB_Mr</strain>
        <tissue evidence="9">Fibroblast cell line</tissue>
    </source>
</reference>
<dbReference type="GO" id="GO:0005789">
    <property type="term" value="C:endoplasmic reticulum membrane"/>
    <property type="evidence" value="ECO:0007669"/>
    <property type="project" value="TreeGrafter"/>
</dbReference>
<dbReference type="Proteomes" id="UP000326062">
    <property type="component" value="Chromosome 3"/>
</dbReference>
<comment type="subcellular location">
    <subcellularLocation>
        <location evidence="8">Endomembrane system</location>
        <topology evidence="8">Single-pass membrane protein</topology>
    </subcellularLocation>
</comment>
<evidence type="ECO:0000256" key="3">
    <source>
        <dbReference type="ARBA" id="ARBA00022741"/>
    </source>
</evidence>
<evidence type="ECO:0000256" key="2">
    <source>
        <dbReference type="ARBA" id="ARBA00022692"/>
    </source>
</evidence>
<evidence type="ECO:0000256" key="4">
    <source>
        <dbReference type="ARBA" id="ARBA00022777"/>
    </source>
</evidence>
<keyword evidence="4" id="KW-0418">Kinase</keyword>
<keyword evidence="6" id="KW-1133">Transmembrane helix</keyword>
<evidence type="ECO:0000256" key="5">
    <source>
        <dbReference type="ARBA" id="ARBA00022840"/>
    </source>
</evidence>
<name>A0A5J5MKG6_MUNRE</name>
<dbReference type="GO" id="GO:0019200">
    <property type="term" value="F:carbohydrate kinase activity"/>
    <property type="evidence" value="ECO:0007669"/>
    <property type="project" value="InterPro"/>
</dbReference>
<evidence type="ECO:0000256" key="6">
    <source>
        <dbReference type="ARBA" id="ARBA00022989"/>
    </source>
</evidence>
<proteinExistence type="predicted"/>
<keyword evidence="10" id="KW-1185">Reference proteome</keyword>
<evidence type="ECO:0000256" key="8">
    <source>
        <dbReference type="ARBA" id="ARBA00037847"/>
    </source>
</evidence>
<organism evidence="9 10">
    <name type="scientific">Muntiacus reevesi</name>
    <name type="common">Reeves' muntjac</name>
    <name type="synonym">Cervus reevesi</name>
    <dbReference type="NCBI Taxonomy" id="9886"/>
    <lineage>
        <taxon>Eukaryota</taxon>
        <taxon>Metazoa</taxon>
        <taxon>Chordata</taxon>
        <taxon>Craniata</taxon>
        <taxon>Vertebrata</taxon>
        <taxon>Euteleostomi</taxon>
        <taxon>Mammalia</taxon>
        <taxon>Eutheria</taxon>
        <taxon>Laurasiatheria</taxon>
        <taxon>Artiodactyla</taxon>
        <taxon>Ruminantia</taxon>
        <taxon>Pecora</taxon>
        <taxon>Cervidae</taxon>
        <taxon>Muntiacinae</taxon>
        <taxon>Muntiacus</taxon>
    </lineage>
</organism>
<sequence length="237" mass="26661">MTNRSPRLSSEQLRTGVRQLKRVREGAEKGVAPSRLTRLEVRDDFLHGRRMLQAPQSKHVVTLLGYCENDNIIPTDLWQYRLQLALGGVAILYFLHPRPLGALVMCDSSDLSKTLPANFGLVLSDLDTLPLLNRGQTLVKCGHWELRGDFRTTFKDDLMPTYDKTSDIWKISDISSFLLGHVEGSDMVRFHLFDIHKACKSQEPAERPAVQNVLDASVRSMRGGNQETAGRLVPVLP</sequence>
<dbReference type="AlphaFoldDB" id="A0A5J5MKG6"/>
<dbReference type="GO" id="GO:0006493">
    <property type="term" value="P:protein O-linked glycosylation"/>
    <property type="evidence" value="ECO:0007669"/>
    <property type="project" value="InterPro"/>
</dbReference>
<evidence type="ECO:0008006" key="11">
    <source>
        <dbReference type="Google" id="ProtNLM"/>
    </source>
</evidence>
<protein>
    <recommendedName>
        <fullName evidence="11">Protein O-mannose kinase</fullName>
    </recommendedName>
</protein>
<keyword evidence="7" id="KW-0472">Membrane</keyword>